<organism evidence="6 7">
    <name type="scientific">Halomonas marinisediminis</name>
    <dbReference type="NCBI Taxonomy" id="2546095"/>
    <lineage>
        <taxon>Bacteria</taxon>
        <taxon>Pseudomonadati</taxon>
        <taxon>Pseudomonadota</taxon>
        <taxon>Gammaproteobacteria</taxon>
        <taxon>Oceanospirillales</taxon>
        <taxon>Halomonadaceae</taxon>
        <taxon>Halomonas</taxon>
    </lineage>
</organism>
<comment type="caution">
    <text evidence="6">The sequence shown here is derived from an EMBL/GenBank/DDBJ whole genome shotgun (WGS) entry which is preliminary data.</text>
</comment>
<sequence length="167" mass="18383">MKVFLIDIQKNYSSGIMTVVFLMNYRVGRYVFLSRYKKTLLFPVYMMCKFNSRILSFLFGCYLPFSTQLGCSVTFLHGLHGVFISSRAKIGDGCTILHHVTIGSNVGSKKKTEFLSPNIGENVFIGVGAKVIGGVSVGEFSMLGAGSVLCKSVPAYSRVYPPIPEIK</sequence>
<comment type="similarity">
    <text evidence="4">Belongs to the transferase hexapeptide repeat family.</text>
</comment>
<keyword evidence="3 4" id="KW-0012">Acyltransferase</keyword>
<dbReference type="Proteomes" id="UP000294823">
    <property type="component" value="Unassembled WGS sequence"/>
</dbReference>
<proteinExistence type="inferred from homology"/>
<dbReference type="Gene3D" id="2.160.10.10">
    <property type="entry name" value="Hexapeptide repeat proteins"/>
    <property type="match status" value="1"/>
</dbReference>
<dbReference type="PANTHER" id="PTHR42811">
    <property type="entry name" value="SERINE ACETYLTRANSFERASE"/>
    <property type="match status" value="1"/>
</dbReference>
<accession>A0ABY2D3D8</accession>
<evidence type="ECO:0000256" key="4">
    <source>
        <dbReference type="PIRNR" id="PIRNR000441"/>
    </source>
</evidence>
<keyword evidence="2" id="KW-0677">Repeat</keyword>
<feature type="transmembrane region" description="Helical" evidence="5">
    <location>
        <begin position="12"/>
        <end position="33"/>
    </location>
</feature>
<reference evidence="6 7" key="1">
    <citation type="submission" date="2019-03" db="EMBL/GenBank/DDBJ databases">
        <title>Halomonas marinisediminis sp. nov., a moderately halophilic bacterium isolated from the Bohai Gulf.</title>
        <authorList>
            <person name="Ji X."/>
        </authorList>
    </citation>
    <scope>NUCLEOTIDE SEQUENCE [LARGE SCALE GENOMIC DNA]</scope>
    <source>
        <strain evidence="6 7">204</strain>
    </source>
</reference>
<evidence type="ECO:0000256" key="1">
    <source>
        <dbReference type="ARBA" id="ARBA00022679"/>
    </source>
</evidence>
<dbReference type="PIRSF" id="PIRSF000441">
    <property type="entry name" value="CysE"/>
    <property type="match status" value="1"/>
</dbReference>
<keyword evidence="5" id="KW-0472">Membrane</keyword>
<evidence type="ECO:0000256" key="5">
    <source>
        <dbReference type="SAM" id="Phobius"/>
    </source>
</evidence>
<evidence type="ECO:0000313" key="7">
    <source>
        <dbReference type="Proteomes" id="UP000294823"/>
    </source>
</evidence>
<comment type="catalytic activity">
    <reaction evidence="4">
        <text>L-serine + acetyl-CoA = O-acetyl-L-serine + CoA</text>
        <dbReference type="Rhea" id="RHEA:24560"/>
        <dbReference type="ChEBI" id="CHEBI:33384"/>
        <dbReference type="ChEBI" id="CHEBI:57287"/>
        <dbReference type="ChEBI" id="CHEBI:57288"/>
        <dbReference type="ChEBI" id="CHEBI:58340"/>
        <dbReference type="EC" id="2.3.1.30"/>
    </reaction>
</comment>
<dbReference type="PROSITE" id="PS00101">
    <property type="entry name" value="HEXAPEP_TRANSFERASES"/>
    <property type="match status" value="1"/>
</dbReference>
<dbReference type="RefSeq" id="WP_132045341.1">
    <property type="nucleotide sequence ID" value="NZ_SLTR01000027.1"/>
</dbReference>
<evidence type="ECO:0000256" key="3">
    <source>
        <dbReference type="ARBA" id="ARBA00023315"/>
    </source>
</evidence>
<keyword evidence="1 4" id="KW-0808">Transferase</keyword>
<name>A0ABY2D3D8_9GAMM</name>
<dbReference type="InterPro" id="IPR005881">
    <property type="entry name" value="Ser_O-AcTrfase"/>
</dbReference>
<keyword evidence="5" id="KW-0812">Transmembrane</keyword>
<protein>
    <recommendedName>
        <fullName evidence="4">Serine acetyltransferase</fullName>
        <ecNumber evidence="4">2.3.1.30</ecNumber>
    </recommendedName>
</protein>
<keyword evidence="5" id="KW-1133">Transmembrane helix</keyword>
<dbReference type="Pfam" id="PF00132">
    <property type="entry name" value="Hexapep"/>
    <property type="match status" value="1"/>
</dbReference>
<gene>
    <name evidence="6" type="ORF">E0702_15180</name>
</gene>
<dbReference type="InterPro" id="IPR011004">
    <property type="entry name" value="Trimer_LpxA-like_sf"/>
</dbReference>
<keyword evidence="7" id="KW-1185">Reference proteome</keyword>
<feature type="transmembrane region" description="Helical" evidence="5">
    <location>
        <begin position="54"/>
        <end position="79"/>
    </location>
</feature>
<dbReference type="SUPFAM" id="SSF51161">
    <property type="entry name" value="Trimeric LpxA-like enzymes"/>
    <property type="match status" value="1"/>
</dbReference>
<dbReference type="EMBL" id="SLTR01000027">
    <property type="protein sequence ID" value="TDA95759.1"/>
    <property type="molecule type" value="Genomic_DNA"/>
</dbReference>
<dbReference type="InterPro" id="IPR001451">
    <property type="entry name" value="Hexapep"/>
</dbReference>
<evidence type="ECO:0000256" key="2">
    <source>
        <dbReference type="ARBA" id="ARBA00022737"/>
    </source>
</evidence>
<evidence type="ECO:0000313" key="6">
    <source>
        <dbReference type="EMBL" id="TDA95759.1"/>
    </source>
</evidence>
<dbReference type="EC" id="2.3.1.30" evidence="4"/>
<dbReference type="InterPro" id="IPR018357">
    <property type="entry name" value="Hexapep_transf_CS"/>
</dbReference>